<evidence type="ECO:0000313" key="9">
    <source>
        <dbReference type="Proteomes" id="UP000244406"/>
    </source>
</evidence>
<dbReference type="AlphaFoldDB" id="A0A2V1AIY0"/>
<dbReference type="GeneID" id="37000086"/>
<feature type="repeat" description="WD" evidence="7">
    <location>
        <begin position="187"/>
        <end position="218"/>
    </location>
</feature>
<evidence type="ECO:0000256" key="2">
    <source>
        <dbReference type="ARBA" id="ARBA00022490"/>
    </source>
</evidence>
<comment type="similarity">
    <text evidence="6">Belongs to the WD repeat WDR6 family.</text>
</comment>
<dbReference type="InterPro" id="IPR036322">
    <property type="entry name" value="WD40_repeat_dom_sf"/>
</dbReference>
<keyword evidence="9" id="KW-1185">Reference proteome</keyword>
<dbReference type="VEuPathDB" id="FungiDB:CXQ87_000084"/>
<accession>A0A2V1AIY0</accession>
<evidence type="ECO:0000256" key="6">
    <source>
        <dbReference type="ARBA" id="ARBA00038255"/>
    </source>
</evidence>
<dbReference type="InterPro" id="IPR015943">
    <property type="entry name" value="WD40/YVTN_repeat-like_dom_sf"/>
</dbReference>
<keyword evidence="3 7" id="KW-0853">WD repeat</keyword>
<dbReference type="Proteomes" id="UP000244406">
    <property type="component" value="Unassembled WGS sequence"/>
</dbReference>
<dbReference type="PANTHER" id="PTHR14344:SF3">
    <property type="entry name" value="WD REPEAT-CONTAINING PROTEIN 6"/>
    <property type="match status" value="1"/>
</dbReference>
<proteinExistence type="inferred from homology"/>
<dbReference type="SMART" id="SM00320">
    <property type="entry name" value="WD40"/>
    <property type="match status" value="8"/>
</dbReference>
<dbReference type="GO" id="GO:0030488">
    <property type="term" value="P:tRNA methylation"/>
    <property type="evidence" value="ECO:0007669"/>
    <property type="project" value="TreeGrafter"/>
</dbReference>
<evidence type="ECO:0000256" key="7">
    <source>
        <dbReference type="PROSITE-ProRule" id="PRU00221"/>
    </source>
</evidence>
<organism evidence="8 9">
    <name type="scientific">Candidozyma duobushaemuli</name>
    <dbReference type="NCBI Taxonomy" id="1231522"/>
    <lineage>
        <taxon>Eukaryota</taxon>
        <taxon>Fungi</taxon>
        <taxon>Dikarya</taxon>
        <taxon>Ascomycota</taxon>
        <taxon>Saccharomycotina</taxon>
        <taxon>Pichiomycetes</taxon>
        <taxon>Metschnikowiaceae</taxon>
        <taxon>Candidozyma</taxon>
    </lineage>
</organism>
<dbReference type="Gene3D" id="2.130.10.10">
    <property type="entry name" value="YVTN repeat-like/Quinoprotein amine dehydrogenase"/>
    <property type="match status" value="3"/>
</dbReference>
<keyword evidence="5" id="KW-0677">Repeat</keyword>
<keyword evidence="2" id="KW-0963">Cytoplasm</keyword>
<dbReference type="GO" id="GO:0005737">
    <property type="term" value="C:cytoplasm"/>
    <property type="evidence" value="ECO:0007669"/>
    <property type="project" value="UniProtKB-SubCell"/>
</dbReference>
<dbReference type="SUPFAM" id="SSF63829">
    <property type="entry name" value="Calcium-dependent phosphotriesterase"/>
    <property type="match status" value="1"/>
</dbReference>
<reference evidence="8 9" key="1">
    <citation type="submission" date="2017-12" db="EMBL/GenBank/DDBJ databases">
        <title>Genome Sequence of the Amphotericin B-resistant Candida duobushaemulonii strain, B09383.</title>
        <authorList>
            <person name="Chow N.A."/>
            <person name="Gade L."/>
            <person name="Batra D."/>
            <person name="Rowe L.A."/>
            <person name="Loparev V.N."/>
            <person name="Litvintseva A.P."/>
        </authorList>
    </citation>
    <scope>NUCLEOTIDE SEQUENCE [LARGE SCALE GENOMIC DNA]</scope>
    <source>
        <strain evidence="8 9">B09383</strain>
    </source>
</reference>
<name>A0A2V1AIY0_9ASCO</name>
<dbReference type="SUPFAM" id="SSF50978">
    <property type="entry name" value="WD40 repeat-like"/>
    <property type="match status" value="2"/>
</dbReference>
<dbReference type="PANTHER" id="PTHR14344">
    <property type="entry name" value="WD REPEAT PROTEIN"/>
    <property type="match status" value="1"/>
</dbReference>
<evidence type="ECO:0000256" key="5">
    <source>
        <dbReference type="ARBA" id="ARBA00022737"/>
    </source>
</evidence>
<dbReference type="InterPro" id="IPR001680">
    <property type="entry name" value="WD40_rpt"/>
</dbReference>
<comment type="subcellular location">
    <subcellularLocation>
        <location evidence="1">Cytoplasm</location>
    </subcellularLocation>
</comment>
<dbReference type="EMBL" id="PKFP01000008">
    <property type="protein sequence ID" value="PVH17203.1"/>
    <property type="molecule type" value="Genomic_DNA"/>
</dbReference>
<evidence type="ECO:0000313" key="8">
    <source>
        <dbReference type="EMBL" id="PVH17203.1"/>
    </source>
</evidence>
<protein>
    <submittedName>
        <fullName evidence="8">Uncharacterized protein</fullName>
    </submittedName>
</protein>
<evidence type="ECO:0000256" key="1">
    <source>
        <dbReference type="ARBA" id="ARBA00004496"/>
    </source>
</evidence>
<dbReference type="Pfam" id="PF00400">
    <property type="entry name" value="WD40"/>
    <property type="match status" value="2"/>
</dbReference>
<dbReference type="InterPro" id="IPR051973">
    <property type="entry name" value="tRNA_Anticodon_Mtase-Reg"/>
</dbReference>
<comment type="caution">
    <text evidence="8">The sequence shown here is derived from an EMBL/GenBank/DDBJ whole genome shotgun (WGS) entry which is preliminary data.</text>
</comment>
<dbReference type="PROSITE" id="PS50082">
    <property type="entry name" value="WD_REPEATS_2"/>
    <property type="match status" value="1"/>
</dbReference>
<gene>
    <name evidence="8" type="ORF">CXQ87_000084</name>
</gene>
<sequence>MPPQNPISSISEDFIEKLQHYGPVTAVKLHGKFIYVGYGPVLKIFNRDEHDELVFSQQIFKRNKIHSIAVRGSKIAVSGGRSFAVFEPFNNEVKVIEKAINEWIIAVEFVAETRLLLLTSHNEVLDIEVSDAPAFKLLQKIHCNEKSILYSGSIRVLSDSSVYIAAGTVMHGVIIWNLFDRKILHNLTDHEGSIFGVKIDPTGQYIISCSDDRSVKLYTFAGELLASGWGHGSRIWALEFISVTNGAIRLFSAGEDCTVRVWEYSGQSTLQQLALYDHFHSGKHVWSGDVQSGDDTIFVTGGADGKIRAEKLEVSQTQCITPETIANAGYNLEPKEAIKSFGVLSSAQFRLIITSKGKVLVNDYREDTWRKPQFDGISDEQISRFNMLKTFEEARAFALCSGNGDVIILGVDEKRQLYHIVRANSETPRKIINVLAASSPDDGSISLLLNSPIPTEPMELLTFAQEHGKLAFRSSVGLQKPDPRIFIPTSFYLDVLNGWVLVGSRHANFALYETASADPQFPKITRKLCSGDTITTINKIESHSGKIVSLVTLRDGIYIFLEVSQSTCGLQCSAILQNKITKSIEGGFMRDGHLFLYGFSSSCFFLWDETKQIELSKEACGGGHRHWDVSVRTDTLQLVFSYMSQRNLFVTNLQSSWGATNGLLAEGTHGREIRDVAILDTSEEDGTKLMVTASEDATIKVGKLDADGGANYQLTLNNHISGLQRVGFLSSDYIASSAANEELIIWKVTRLQGGLVAVIEVGRVKSSEEFPDLRIMDFASKETASGFWIATAYSNSRVKFFYFDKAQSLLQERSEIPYGTVCVLNIELLSFDASTYVMTGTSDGNLTFWDVSGILNGESSITSEPIIKQQLHQSGVKAILPLTEAGGSYKIITGGDDNSLISSQVKFENGILSLSNTAFVEQAASATITSISDAFEDKVLVTSVDQIVRVWNTKNGLLDCMSATYTTVADTGCSDTTTFHGKTIGIVAGAGLSTLSWK</sequence>
<dbReference type="PROSITE" id="PS50294">
    <property type="entry name" value="WD_REPEATS_REGION"/>
    <property type="match status" value="1"/>
</dbReference>
<dbReference type="RefSeq" id="XP_025338143.1">
    <property type="nucleotide sequence ID" value="XM_025478670.1"/>
</dbReference>
<evidence type="ECO:0000256" key="3">
    <source>
        <dbReference type="ARBA" id="ARBA00022574"/>
    </source>
</evidence>
<keyword evidence="4" id="KW-0819">tRNA processing</keyword>
<evidence type="ECO:0000256" key="4">
    <source>
        <dbReference type="ARBA" id="ARBA00022694"/>
    </source>
</evidence>